<gene>
    <name evidence="8" type="ORF">S01H1_08247</name>
</gene>
<organism evidence="8">
    <name type="scientific">marine sediment metagenome</name>
    <dbReference type="NCBI Taxonomy" id="412755"/>
    <lineage>
        <taxon>unclassified sequences</taxon>
        <taxon>metagenomes</taxon>
        <taxon>ecological metagenomes</taxon>
    </lineage>
</organism>
<feature type="transmembrane region" description="Helical" evidence="6">
    <location>
        <begin position="144"/>
        <end position="164"/>
    </location>
</feature>
<name>X0S1V0_9ZZZZ</name>
<accession>X0S1V0</accession>
<dbReference type="InterPro" id="IPR003838">
    <property type="entry name" value="ABC3_permease_C"/>
</dbReference>
<keyword evidence="5 6" id="KW-0472">Membrane</keyword>
<proteinExistence type="predicted"/>
<dbReference type="Pfam" id="PF02687">
    <property type="entry name" value="FtsX"/>
    <property type="match status" value="1"/>
</dbReference>
<dbReference type="PANTHER" id="PTHR30572:SF18">
    <property type="entry name" value="ABC-TYPE MACROLIDE FAMILY EXPORT SYSTEM PERMEASE COMPONENT 2"/>
    <property type="match status" value="1"/>
</dbReference>
<comment type="subcellular location">
    <subcellularLocation>
        <location evidence="1">Cell membrane</location>
        <topology evidence="1">Multi-pass membrane protein</topology>
    </subcellularLocation>
</comment>
<evidence type="ECO:0000256" key="2">
    <source>
        <dbReference type="ARBA" id="ARBA00022475"/>
    </source>
</evidence>
<evidence type="ECO:0000256" key="4">
    <source>
        <dbReference type="ARBA" id="ARBA00022989"/>
    </source>
</evidence>
<dbReference type="EMBL" id="BARS01004235">
    <property type="protein sequence ID" value="GAF75038.1"/>
    <property type="molecule type" value="Genomic_DNA"/>
</dbReference>
<evidence type="ECO:0000256" key="3">
    <source>
        <dbReference type="ARBA" id="ARBA00022692"/>
    </source>
</evidence>
<evidence type="ECO:0000256" key="1">
    <source>
        <dbReference type="ARBA" id="ARBA00004651"/>
    </source>
</evidence>
<keyword evidence="2" id="KW-1003">Cell membrane</keyword>
<evidence type="ECO:0000259" key="7">
    <source>
        <dbReference type="Pfam" id="PF02687"/>
    </source>
</evidence>
<feature type="transmembrane region" description="Helical" evidence="6">
    <location>
        <begin position="110"/>
        <end position="132"/>
    </location>
</feature>
<feature type="transmembrane region" description="Helical" evidence="6">
    <location>
        <begin position="58"/>
        <end position="82"/>
    </location>
</feature>
<dbReference type="GO" id="GO:0022857">
    <property type="term" value="F:transmembrane transporter activity"/>
    <property type="evidence" value="ECO:0007669"/>
    <property type="project" value="TreeGrafter"/>
</dbReference>
<evidence type="ECO:0000256" key="5">
    <source>
        <dbReference type="ARBA" id="ARBA00023136"/>
    </source>
</evidence>
<dbReference type="PANTHER" id="PTHR30572">
    <property type="entry name" value="MEMBRANE COMPONENT OF TRANSPORTER-RELATED"/>
    <property type="match status" value="1"/>
</dbReference>
<keyword evidence="3 6" id="KW-0812">Transmembrane</keyword>
<dbReference type="GO" id="GO:0005886">
    <property type="term" value="C:plasma membrane"/>
    <property type="evidence" value="ECO:0007669"/>
    <property type="project" value="UniProtKB-SubCell"/>
</dbReference>
<keyword evidence="4 6" id="KW-1133">Transmembrane helix</keyword>
<comment type="caution">
    <text evidence="8">The sequence shown here is derived from an EMBL/GenBank/DDBJ whole genome shotgun (WGS) entry which is preliminary data.</text>
</comment>
<protein>
    <recommendedName>
        <fullName evidence="7">ABC3 transporter permease C-terminal domain-containing protein</fullName>
    </recommendedName>
</protein>
<dbReference type="InterPro" id="IPR050250">
    <property type="entry name" value="Macrolide_Exporter_MacB"/>
</dbReference>
<feature type="domain" description="ABC3 transporter permease C-terminal" evidence="7">
    <location>
        <begin position="63"/>
        <end position="173"/>
    </location>
</feature>
<reference evidence="8" key="1">
    <citation type="journal article" date="2014" name="Front. Microbiol.">
        <title>High frequency of phylogenetically diverse reductive dehalogenase-homologous genes in deep subseafloor sedimentary metagenomes.</title>
        <authorList>
            <person name="Kawai M."/>
            <person name="Futagami T."/>
            <person name="Toyoda A."/>
            <person name="Takaki Y."/>
            <person name="Nishi S."/>
            <person name="Hori S."/>
            <person name="Arai W."/>
            <person name="Tsubouchi T."/>
            <person name="Morono Y."/>
            <person name="Uchiyama I."/>
            <person name="Ito T."/>
            <person name="Fujiyama A."/>
            <person name="Inagaki F."/>
            <person name="Takami H."/>
        </authorList>
    </citation>
    <scope>NUCLEOTIDE SEQUENCE</scope>
    <source>
        <strain evidence="8">Expedition CK06-06</strain>
    </source>
</reference>
<sequence>PQKYNYLFVRIRPDNVSASLAHIENVYKKFNPEFPFAPRFFDEAYDQLYTGAQHAGLIIRYAAGVAIFISCLGLFGLAAYITEQRTKEIGIRKVLGASVPRIVGILSREFLIRVAIANLLGGGISFMLMYGWLQDFAYRTAIGWQPFAIAVLITLSMALLSVGYQAIKAAVANPTEALRHE</sequence>
<evidence type="ECO:0000313" key="8">
    <source>
        <dbReference type="EMBL" id="GAF75038.1"/>
    </source>
</evidence>
<evidence type="ECO:0000256" key="6">
    <source>
        <dbReference type="SAM" id="Phobius"/>
    </source>
</evidence>
<dbReference type="AlphaFoldDB" id="X0S1V0"/>
<feature type="non-terminal residue" evidence="8">
    <location>
        <position position="1"/>
    </location>
</feature>